<evidence type="ECO:0000256" key="4">
    <source>
        <dbReference type="ARBA" id="ARBA00022741"/>
    </source>
</evidence>
<gene>
    <name evidence="8" type="ORF">SAMN02982931_02554</name>
</gene>
<dbReference type="InterPro" id="IPR003439">
    <property type="entry name" value="ABC_transporter-like_ATP-bd"/>
</dbReference>
<evidence type="ECO:0000256" key="5">
    <source>
        <dbReference type="ARBA" id="ARBA00022840"/>
    </source>
</evidence>
<accession>A0A1G6CNX2</accession>
<dbReference type="GO" id="GO:0016887">
    <property type="term" value="F:ATP hydrolysis activity"/>
    <property type="evidence" value="ECO:0007669"/>
    <property type="project" value="InterPro"/>
</dbReference>
<evidence type="ECO:0000313" key="9">
    <source>
        <dbReference type="Proteomes" id="UP000199071"/>
    </source>
</evidence>
<dbReference type="CDD" id="cd03216">
    <property type="entry name" value="ABC_Carb_Monos_I"/>
    <property type="match status" value="1"/>
</dbReference>
<keyword evidence="5 8" id="KW-0067">ATP-binding</keyword>
<dbReference type="Gene3D" id="3.40.50.300">
    <property type="entry name" value="P-loop containing nucleotide triphosphate hydrolases"/>
    <property type="match status" value="1"/>
</dbReference>
<dbReference type="PROSITE" id="PS50893">
    <property type="entry name" value="ABC_TRANSPORTER_2"/>
    <property type="match status" value="1"/>
</dbReference>
<dbReference type="SUPFAM" id="SSF52540">
    <property type="entry name" value="P-loop containing nucleoside triphosphate hydrolases"/>
    <property type="match status" value="1"/>
</dbReference>
<dbReference type="PANTHER" id="PTHR43790">
    <property type="entry name" value="CARBOHYDRATE TRANSPORT ATP-BINDING PROTEIN MG119-RELATED"/>
    <property type="match status" value="1"/>
</dbReference>
<dbReference type="SMART" id="SM00382">
    <property type="entry name" value="AAA"/>
    <property type="match status" value="1"/>
</dbReference>
<sequence>MSVAQDHPASEVPSSGERGRSQEGEEPPLLSVVGLEKSYGGLKAIDGVSLTIEKGEIVALVGDNGAGKSTLIKTICGALRPDAGDIFLRGKPVDFGSPKDATDAGIETVHQSLGLVDTLTVPENVFLGREETTRLFGLFPQLDLGKMRAETRKLLERFGISVPTLNEPVFRLSGGQRQTIAISRLLLSEPSLLIMDEPMAALGVDEGRRVLDLVVNLRDEGIAVLMISHNLEHVFQIADRIAVLKNGKLVGVVSTSDVSRESVVGMITMGVASIDPKRTDR</sequence>
<evidence type="ECO:0000313" key="8">
    <source>
        <dbReference type="EMBL" id="SDB34554.1"/>
    </source>
</evidence>
<keyword evidence="9" id="KW-1185">Reference proteome</keyword>
<keyword evidence="1" id="KW-0813">Transport</keyword>
<evidence type="ECO:0000256" key="6">
    <source>
        <dbReference type="SAM" id="MobiDB-lite"/>
    </source>
</evidence>
<feature type="domain" description="ABC transporter" evidence="7">
    <location>
        <begin position="30"/>
        <end position="271"/>
    </location>
</feature>
<evidence type="ECO:0000256" key="2">
    <source>
        <dbReference type="ARBA" id="ARBA00022597"/>
    </source>
</evidence>
<dbReference type="InterPro" id="IPR027417">
    <property type="entry name" value="P-loop_NTPase"/>
</dbReference>
<dbReference type="AlphaFoldDB" id="A0A1G6CNX2"/>
<dbReference type="Pfam" id="PF00005">
    <property type="entry name" value="ABC_tran"/>
    <property type="match status" value="1"/>
</dbReference>
<dbReference type="Proteomes" id="UP000199071">
    <property type="component" value="Unassembled WGS sequence"/>
</dbReference>
<evidence type="ECO:0000256" key="3">
    <source>
        <dbReference type="ARBA" id="ARBA00022737"/>
    </source>
</evidence>
<keyword evidence="3" id="KW-0677">Repeat</keyword>
<feature type="region of interest" description="Disordered" evidence="6">
    <location>
        <begin position="1"/>
        <end position="27"/>
    </location>
</feature>
<name>A0A1G6CNX2_9HYPH</name>
<dbReference type="GO" id="GO:0005524">
    <property type="term" value="F:ATP binding"/>
    <property type="evidence" value="ECO:0007669"/>
    <property type="project" value="UniProtKB-KW"/>
</dbReference>
<dbReference type="RefSeq" id="WP_090876835.1">
    <property type="nucleotide sequence ID" value="NZ_FMXQ01000005.1"/>
</dbReference>
<evidence type="ECO:0000259" key="7">
    <source>
        <dbReference type="PROSITE" id="PS50893"/>
    </source>
</evidence>
<dbReference type="PANTHER" id="PTHR43790:SF9">
    <property type="entry name" value="GALACTOFURANOSE TRANSPORTER ATP-BINDING PROTEIN YTFR"/>
    <property type="match status" value="1"/>
</dbReference>
<dbReference type="EMBL" id="FMXQ01000005">
    <property type="protein sequence ID" value="SDB34554.1"/>
    <property type="molecule type" value="Genomic_DNA"/>
</dbReference>
<dbReference type="OrthoDB" id="9805029at2"/>
<dbReference type="InterPro" id="IPR050107">
    <property type="entry name" value="ABC_carbohydrate_import_ATPase"/>
</dbReference>
<keyword evidence="2" id="KW-0762">Sugar transport</keyword>
<keyword evidence="4" id="KW-0547">Nucleotide-binding</keyword>
<organism evidence="8 9">
    <name type="scientific">Bauldia litoralis</name>
    <dbReference type="NCBI Taxonomy" id="665467"/>
    <lineage>
        <taxon>Bacteria</taxon>
        <taxon>Pseudomonadati</taxon>
        <taxon>Pseudomonadota</taxon>
        <taxon>Alphaproteobacteria</taxon>
        <taxon>Hyphomicrobiales</taxon>
        <taxon>Kaistiaceae</taxon>
        <taxon>Bauldia</taxon>
    </lineage>
</organism>
<proteinExistence type="predicted"/>
<reference evidence="8 9" key="1">
    <citation type="submission" date="2016-10" db="EMBL/GenBank/DDBJ databases">
        <authorList>
            <person name="de Groot N.N."/>
        </authorList>
    </citation>
    <scope>NUCLEOTIDE SEQUENCE [LARGE SCALE GENOMIC DNA]</scope>
    <source>
        <strain evidence="8 9">ATCC 35022</strain>
    </source>
</reference>
<evidence type="ECO:0000256" key="1">
    <source>
        <dbReference type="ARBA" id="ARBA00022448"/>
    </source>
</evidence>
<protein>
    <submittedName>
        <fullName evidence="8">Fructose transport system ATP-binding protein</fullName>
    </submittedName>
</protein>
<dbReference type="STRING" id="665467.SAMN02982931_02554"/>
<dbReference type="InterPro" id="IPR003593">
    <property type="entry name" value="AAA+_ATPase"/>
</dbReference>